<keyword evidence="3" id="KW-1185">Reference proteome</keyword>
<protein>
    <recommendedName>
        <fullName evidence="1">DUF4817 domain-containing protein</fullName>
    </recommendedName>
</protein>
<evidence type="ECO:0000313" key="2">
    <source>
        <dbReference type="EMBL" id="KAJ4446218.1"/>
    </source>
</evidence>
<dbReference type="Proteomes" id="UP001148838">
    <property type="component" value="Unassembled WGS sequence"/>
</dbReference>
<dbReference type="Pfam" id="PF16087">
    <property type="entry name" value="DUF4817"/>
    <property type="match status" value="1"/>
</dbReference>
<organism evidence="2 3">
    <name type="scientific">Periplaneta americana</name>
    <name type="common">American cockroach</name>
    <name type="synonym">Blatta americana</name>
    <dbReference type="NCBI Taxonomy" id="6978"/>
    <lineage>
        <taxon>Eukaryota</taxon>
        <taxon>Metazoa</taxon>
        <taxon>Ecdysozoa</taxon>
        <taxon>Arthropoda</taxon>
        <taxon>Hexapoda</taxon>
        <taxon>Insecta</taxon>
        <taxon>Pterygota</taxon>
        <taxon>Neoptera</taxon>
        <taxon>Polyneoptera</taxon>
        <taxon>Dictyoptera</taxon>
        <taxon>Blattodea</taxon>
        <taxon>Blattoidea</taxon>
        <taxon>Blattidae</taxon>
        <taxon>Blattinae</taxon>
        <taxon>Periplaneta</taxon>
    </lineage>
</organism>
<proteinExistence type="predicted"/>
<comment type="caution">
    <text evidence="2">The sequence shown here is derived from an EMBL/GenBank/DDBJ whole genome shotgun (WGS) entry which is preliminary data.</text>
</comment>
<evidence type="ECO:0000313" key="3">
    <source>
        <dbReference type="Proteomes" id="UP001148838"/>
    </source>
</evidence>
<accession>A0ABQ8THW9</accession>
<gene>
    <name evidence="2" type="ORF">ANN_12912</name>
</gene>
<name>A0ABQ8THW9_PERAM</name>
<dbReference type="EMBL" id="JAJSOF020000009">
    <property type="protein sequence ID" value="KAJ4446218.1"/>
    <property type="molecule type" value="Genomic_DNA"/>
</dbReference>
<feature type="domain" description="DUF4817" evidence="1">
    <location>
        <begin position="7"/>
        <end position="60"/>
    </location>
</feature>
<dbReference type="InterPro" id="IPR032135">
    <property type="entry name" value="DUF4817"/>
</dbReference>
<reference evidence="2 3" key="1">
    <citation type="journal article" date="2022" name="Allergy">
        <title>Genome assembly and annotation of Periplaneta americana reveal a comprehensive cockroach allergen profile.</title>
        <authorList>
            <person name="Wang L."/>
            <person name="Xiong Q."/>
            <person name="Saelim N."/>
            <person name="Wang L."/>
            <person name="Nong W."/>
            <person name="Wan A.T."/>
            <person name="Shi M."/>
            <person name="Liu X."/>
            <person name="Cao Q."/>
            <person name="Hui J.H.L."/>
            <person name="Sookrung N."/>
            <person name="Leung T.F."/>
            <person name="Tungtrongchitr A."/>
            <person name="Tsui S.K.W."/>
        </authorList>
    </citation>
    <scope>NUCLEOTIDE SEQUENCE [LARGE SCALE GENOMIC DNA]</scope>
    <source>
        <strain evidence="2">PWHHKU_190912</strain>
    </source>
</reference>
<evidence type="ECO:0000259" key="1">
    <source>
        <dbReference type="Pfam" id="PF16087"/>
    </source>
</evidence>
<sequence length="456" mass="52947">MQNAKFTLEQRVFMYDAYVKTESCREVHRQFKVKYSGAPIQGRETVRRLVNKLRTTGSINATIPKRKRRVLMGEKSDEISVSFTHSPNKSLRRVLQESGYNETLVTSSDEERATILSEKEHAHALDRGACGAAEVKECLKIEAADSNSSTTTIVQNALSSSNSETNDNLFDELHDYYDYMEDNYALDRCRSHVRSALIPPPEIWNCYNRVLGNLPRATYTCKACHARINKLVGKDHPFLFCLLEHLQREVTEIQWDMEKLQCEQSPVKKKKKKHDGVDKWVEHVVSHYQEYRFRYPTMFRNLTFNVLELHTGFIIRADRYDWMGCLLSLNIPQFQVTAKHNHRNRIGDPSGRSENLQITFILKPSLHQLVRKEKWKAGISTPNKYVTITEAVQHHFKSLTHLHASNLLNSVNFSDFSENFPDVELEVAVQHYSTLNKNRLKTELRVLSERQNFKNT</sequence>